<keyword evidence="1 4" id="KW-0378">Hydrolase</keyword>
<dbReference type="InterPro" id="IPR050301">
    <property type="entry name" value="NTE"/>
</dbReference>
<keyword evidence="7" id="KW-1185">Reference proteome</keyword>
<name>A0ABS5JPX0_9BACT</name>
<evidence type="ECO:0000259" key="5">
    <source>
        <dbReference type="PROSITE" id="PS51635"/>
    </source>
</evidence>
<dbReference type="InterPro" id="IPR002641">
    <property type="entry name" value="PNPLA_dom"/>
</dbReference>
<evidence type="ECO:0000313" key="6">
    <source>
        <dbReference type="EMBL" id="MBS2096929.1"/>
    </source>
</evidence>
<keyword evidence="2 4" id="KW-0442">Lipid degradation</keyword>
<dbReference type="Gene3D" id="3.40.1090.10">
    <property type="entry name" value="Cytosolic phospholipase A2 catalytic domain"/>
    <property type="match status" value="2"/>
</dbReference>
<evidence type="ECO:0000313" key="7">
    <source>
        <dbReference type="Proteomes" id="UP000708576"/>
    </source>
</evidence>
<dbReference type="Pfam" id="PF19143">
    <property type="entry name" value="Omp85_2"/>
    <property type="match status" value="1"/>
</dbReference>
<evidence type="ECO:0000256" key="3">
    <source>
        <dbReference type="ARBA" id="ARBA00023098"/>
    </source>
</evidence>
<feature type="short sequence motif" description="GXSXG" evidence="4">
    <location>
        <begin position="64"/>
        <end position="68"/>
    </location>
</feature>
<feature type="short sequence motif" description="GXGXXG" evidence="4">
    <location>
        <begin position="37"/>
        <end position="42"/>
    </location>
</feature>
<sequence>MTKPFLLIFFTLFCLHLSGQEKETVATRPKVGLVLSGGGAKGLAHIGVIKVLEEAGIKPDYISGTSMGSIIGGLYACGYSPQEMDSIVRNIDWSVILSDMVPLTDVVPIEKGDYNRFQLEFDISRNGLRMPSGMVRGQRISELLSELTWHVSDIESFDDLPIPYRCVAADLIRGQTHVFDSGDMMLAMRSSMAIPTVFTPVLLDSMYLVDGGVLDNFPVKTALNMGADIIIGVNVGNEDLPTMEDLNSITKVLLNSAMIGSNQAVMESIGSCHYLITPKLDPFTASSFFDGIAIMERGETAARLQFDAFKQLADSLNAISPNPTPNEIKKESKILVSKISILNRKDISKSYFYSNLGFSAGDSISVDDINSGMRRLIGTRFYDKITYQIDNADGEYHLIFNTTEATKAKAKFSLRYDNELKAGIVANVTLRNLVSKNSRLSLTTDISEDPRLSTNLITYLGDKQKVGYLTDFYLESTPLPIYREDANKYGTFNYYTTRASLGASFTLKRRSMLAIKANWKEVRITERSGIPELFEYGIERFGNGFFRAQALLDVNTLNKRFFATHGHLIRIGINSNIKSYELYKGLEENRVLVEPYINVPSKFYLSGTATFQQHFPVSEDIHFATQLTGGGFFHDAPFLEQFYIGGNMYNQGVEGVSFAGLNFREKIVENFLLARSEFNYKIGKFLFGNVTVNAIYATDYGNSQFNSANYVMNPGEFILGGSAGLAINSVIGPITFGVGTNASDYKLRGYLSIGYPFK</sequence>
<feature type="active site" description="Proton acceptor" evidence="4">
    <location>
        <position position="210"/>
    </location>
</feature>
<dbReference type="Pfam" id="PF01734">
    <property type="entry name" value="Patatin"/>
    <property type="match status" value="1"/>
</dbReference>
<feature type="domain" description="PNPLA" evidence="5">
    <location>
        <begin position="33"/>
        <end position="223"/>
    </location>
</feature>
<comment type="caution">
    <text evidence="6">The sequence shown here is derived from an EMBL/GenBank/DDBJ whole genome shotgun (WGS) entry which is preliminary data.</text>
</comment>
<dbReference type="RefSeq" id="WP_212212543.1">
    <property type="nucleotide sequence ID" value="NZ_JAGUCO010000001.1"/>
</dbReference>
<dbReference type="EMBL" id="JAGUCO010000001">
    <property type="protein sequence ID" value="MBS2096929.1"/>
    <property type="molecule type" value="Genomic_DNA"/>
</dbReference>
<feature type="short sequence motif" description="DGA/G" evidence="4">
    <location>
        <begin position="210"/>
        <end position="212"/>
    </location>
</feature>
<dbReference type="PROSITE" id="PS51635">
    <property type="entry name" value="PNPLA"/>
    <property type="match status" value="1"/>
</dbReference>
<evidence type="ECO:0000256" key="2">
    <source>
        <dbReference type="ARBA" id="ARBA00022963"/>
    </source>
</evidence>
<dbReference type="InterPro" id="IPR016035">
    <property type="entry name" value="Acyl_Trfase/lysoPLipase"/>
</dbReference>
<protein>
    <submittedName>
        <fullName evidence="6">Patatin-like phospholipase family protein</fullName>
    </submittedName>
</protein>
<dbReference type="PANTHER" id="PTHR14226:SF29">
    <property type="entry name" value="NEUROPATHY TARGET ESTERASE SWS"/>
    <property type="match status" value="1"/>
</dbReference>
<dbReference type="SUPFAM" id="SSF52151">
    <property type="entry name" value="FabD/lysophospholipase-like"/>
    <property type="match status" value="1"/>
</dbReference>
<evidence type="ECO:0000256" key="1">
    <source>
        <dbReference type="ARBA" id="ARBA00022801"/>
    </source>
</evidence>
<organism evidence="6 7">
    <name type="scientific">Carboxylicivirga linearis</name>
    <dbReference type="NCBI Taxonomy" id="1628157"/>
    <lineage>
        <taxon>Bacteria</taxon>
        <taxon>Pseudomonadati</taxon>
        <taxon>Bacteroidota</taxon>
        <taxon>Bacteroidia</taxon>
        <taxon>Marinilabiliales</taxon>
        <taxon>Marinilabiliaceae</taxon>
        <taxon>Carboxylicivirga</taxon>
    </lineage>
</organism>
<dbReference type="PANTHER" id="PTHR14226">
    <property type="entry name" value="NEUROPATHY TARGET ESTERASE/SWISS CHEESE D.MELANOGASTER"/>
    <property type="match status" value="1"/>
</dbReference>
<dbReference type="Proteomes" id="UP000708576">
    <property type="component" value="Unassembled WGS sequence"/>
</dbReference>
<keyword evidence="3 4" id="KW-0443">Lipid metabolism</keyword>
<reference evidence="6 7" key="1">
    <citation type="journal article" date="2015" name="Int. J. Syst. Evol. Microbiol.">
        <title>Carboxylicivirga linearis sp. nov., isolated from a sea cucumber culture pond.</title>
        <authorList>
            <person name="Wang F.Q."/>
            <person name="Zhou Y.X."/>
            <person name="Lin X.Z."/>
            <person name="Chen G.J."/>
            <person name="Du Z.J."/>
        </authorList>
    </citation>
    <scope>NUCLEOTIDE SEQUENCE [LARGE SCALE GENOMIC DNA]</scope>
    <source>
        <strain evidence="6 7">FB218</strain>
    </source>
</reference>
<dbReference type="Gene3D" id="3.10.20.310">
    <property type="entry name" value="membrane protein fhac"/>
    <property type="match status" value="1"/>
</dbReference>
<proteinExistence type="predicted"/>
<accession>A0ABS5JPX0</accession>
<feature type="active site" description="Nucleophile" evidence="4">
    <location>
        <position position="66"/>
    </location>
</feature>
<evidence type="ECO:0000256" key="4">
    <source>
        <dbReference type="PROSITE-ProRule" id="PRU01161"/>
    </source>
</evidence>
<dbReference type="Gene3D" id="2.40.160.50">
    <property type="entry name" value="membrane protein fhac: a member of the omp85/tpsb transporter family"/>
    <property type="match status" value="1"/>
</dbReference>
<gene>
    <name evidence="6" type="ORF">KEM10_01485</name>
</gene>
<dbReference type="InterPro" id="IPR043864">
    <property type="entry name" value="Omp85-like_dom"/>
</dbReference>
<dbReference type="CDD" id="cd07205">
    <property type="entry name" value="Pat_PNPLA6_PNPLA7_NTE1_like"/>
    <property type="match status" value="1"/>
</dbReference>